<accession>F4WEG4</accession>
<reference evidence="1" key="1">
    <citation type="submission" date="2011-02" db="EMBL/GenBank/DDBJ databases">
        <title>The genome of the leaf-cutting ant Acromyrmex echinatior suggests key adaptations to social evolution and fungus farming.</title>
        <authorList>
            <person name="Nygaard S."/>
            <person name="Zhang G."/>
        </authorList>
    </citation>
    <scope>NUCLEOTIDE SEQUENCE</scope>
</reference>
<protein>
    <submittedName>
        <fullName evidence="1">Uncharacterized protein</fullName>
    </submittedName>
</protein>
<proteinExistence type="predicted"/>
<organism evidence="2">
    <name type="scientific">Acromyrmex echinatior</name>
    <name type="common">Panamanian leafcutter ant</name>
    <name type="synonym">Acromyrmex octospinosus echinatior</name>
    <dbReference type="NCBI Taxonomy" id="103372"/>
    <lineage>
        <taxon>Eukaryota</taxon>
        <taxon>Metazoa</taxon>
        <taxon>Ecdysozoa</taxon>
        <taxon>Arthropoda</taxon>
        <taxon>Hexapoda</taxon>
        <taxon>Insecta</taxon>
        <taxon>Pterygota</taxon>
        <taxon>Neoptera</taxon>
        <taxon>Endopterygota</taxon>
        <taxon>Hymenoptera</taxon>
        <taxon>Apocrita</taxon>
        <taxon>Aculeata</taxon>
        <taxon>Formicoidea</taxon>
        <taxon>Formicidae</taxon>
        <taxon>Myrmicinae</taxon>
        <taxon>Acromyrmex</taxon>
    </lineage>
</organism>
<name>F4WEG4_ACREC</name>
<gene>
    <name evidence="1" type="ORF">G5I_03970</name>
</gene>
<sequence length="135" mass="14770">MSPGGDERTDLRQVGESTASLFCSGPTTAHEPPGPTWGWIVLAASLVLLDDVSAYFKRIGARKGYQGYHSYQIDRSGRLAVVGFASGVGRWPVPENEMVAEILIVFVARALAAMRLHEIPGPRHSQRKETYVFPS</sequence>
<dbReference type="EMBL" id="GL888103">
    <property type="protein sequence ID" value="EGI67327.1"/>
    <property type="molecule type" value="Genomic_DNA"/>
</dbReference>
<dbReference type="Proteomes" id="UP000007755">
    <property type="component" value="Unassembled WGS sequence"/>
</dbReference>
<dbReference type="AlphaFoldDB" id="F4WEG4"/>
<evidence type="ECO:0000313" key="2">
    <source>
        <dbReference type="Proteomes" id="UP000007755"/>
    </source>
</evidence>
<evidence type="ECO:0000313" key="1">
    <source>
        <dbReference type="EMBL" id="EGI67327.1"/>
    </source>
</evidence>
<keyword evidence="2" id="KW-1185">Reference proteome</keyword>
<dbReference type="InParanoid" id="F4WEG4"/>